<dbReference type="SUPFAM" id="SSF55811">
    <property type="entry name" value="Nudix"/>
    <property type="match status" value="1"/>
</dbReference>
<dbReference type="PROSITE" id="PS51462">
    <property type="entry name" value="NUDIX"/>
    <property type="match status" value="1"/>
</dbReference>
<dbReference type="PANTHER" id="PTHR13994">
    <property type="entry name" value="NUDIX HYDROLASE RELATED"/>
    <property type="match status" value="1"/>
</dbReference>
<dbReference type="FunFam" id="3.40.630.30:FF:000016">
    <property type="entry name" value="nudix hydrolase 2"/>
    <property type="match status" value="1"/>
</dbReference>
<dbReference type="InterPro" id="IPR040618">
    <property type="entry name" value="Pre-Nudix"/>
</dbReference>
<gene>
    <name evidence="5" type="ORF">PVAP13_1NG379300</name>
</gene>
<dbReference type="FunFam" id="3.90.79.10:FF:000015">
    <property type="entry name" value="Nudix hydrolase 8"/>
    <property type="match status" value="1"/>
</dbReference>
<reference evidence="5 6" key="1">
    <citation type="submission" date="2020-05" db="EMBL/GenBank/DDBJ databases">
        <title>WGS assembly of Panicum virgatum.</title>
        <authorList>
            <person name="Lovell J.T."/>
            <person name="Jenkins J."/>
            <person name="Shu S."/>
            <person name="Juenger T.E."/>
            <person name="Schmutz J."/>
        </authorList>
    </citation>
    <scope>NUCLEOTIDE SEQUENCE [LARGE SCALE GENOMIC DNA]</scope>
    <source>
        <strain evidence="6">cv. AP13</strain>
    </source>
</reference>
<comment type="similarity">
    <text evidence="1">Belongs to the Nudix hydrolase family.</text>
</comment>
<dbReference type="Proteomes" id="UP000823388">
    <property type="component" value="Chromosome 1N"/>
</dbReference>
<dbReference type="EMBL" id="CM029038">
    <property type="protein sequence ID" value="KAG2652785.1"/>
    <property type="molecule type" value="Genomic_DNA"/>
</dbReference>
<sequence>MEGSLLVDSAAANLGATTAARRRRAAGRSGARFLSCPCFSSRDAPATGAWASYYSACCEMLRTVKSVSRVNGWKNGNGHGWATAREESAVLEALEDEYGGMVVDADHLPSGTGEFARSLAASLSYWKSAGKKGVWLKLPLDRSEFIPLALKEGLRYHHAEETYLMLTYWIPDEPCLLPANASHQVGVGGFVINDQMEVLVVQEKYSASTWLGAWKLPTGFIHASEEIFTGAVREVKEETGIDTEFMELIAFRHAHNVAFQKSDLFFICLLRPLSNEIKIDEAEIQAAKWMPLREFMEQPFIQEDHMFRKISDICVQRLRRRYCGLTAHHVVSKFDGGASTLYYSVAEPERGDLSCGIA</sequence>
<keyword evidence="2" id="KW-0479">Metal-binding</keyword>
<dbReference type="Gene3D" id="3.90.79.10">
    <property type="entry name" value="Nucleoside Triphosphate Pyrophosphohydrolase"/>
    <property type="match status" value="1"/>
</dbReference>
<evidence type="ECO:0000256" key="3">
    <source>
        <dbReference type="ARBA" id="ARBA00022801"/>
    </source>
</evidence>
<dbReference type="Gene3D" id="3.40.630.30">
    <property type="match status" value="1"/>
</dbReference>
<dbReference type="AlphaFoldDB" id="A0A8T0WZY6"/>
<proteinExistence type="inferred from homology"/>
<evidence type="ECO:0000313" key="6">
    <source>
        <dbReference type="Proteomes" id="UP000823388"/>
    </source>
</evidence>
<dbReference type="CDD" id="cd04670">
    <property type="entry name" value="NUDIX_ASFGF2_Nudt6"/>
    <property type="match status" value="1"/>
</dbReference>
<protein>
    <recommendedName>
        <fullName evidence="4">Nudix hydrolase domain-containing protein</fullName>
    </recommendedName>
</protein>
<dbReference type="PANTHER" id="PTHR13994:SF13">
    <property type="entry name" value="FI03680P"/>
    <property type="match status" value="1"/>
</dbReference>
<comment type="caution">
    <text evidence="5">The sequence shown here is derived from an EMBL/GenBank/DDBJ whole genome shotgun (WGS) entry which is preliminary data.</text>
</comment>
<organism evidence="5 6">
    <name type="scientific">Panicum virgatum</name>
    <name type="common">Blackwell switchgrass</name>
    <dbReference type="NCBI Taxonomy" id="38727"/>
    <lineage>
        <taxon>Eukaryota</taxon>
        <taxon>Viridiplantae</taxon>
        <taxon>Streptophyta</taxon>
        <taxon>Embryophyta</taxon>
        <taxon>Tracheophyta</taxon>
        <taxon>Spermatophyta</taxon>
        <taxon>Magnoliopsida</taxon>
        <taxon>Liliopsida</taxon>
        <taxon>Poales</taxon>
        <taxon>Poaceae</taxon>
        <taxon>PACMAD clade</taxon>
        <taxon>Panicoideae</taxon>
        <taxon>Panicodae</taxon>
        <taxon>Paniceae</taxon>
        <taxon>Panicinae</taxon>
        <taxon>Panicum</taxon>
        <taxon>Panicum sect. Hiantes</taxon>
    </lineage>
</organism>
<keyword evidence="3" id="KW-0378">Hydrolase</keyword>
<dbReference type="GO" id="GO:0047631">
    <property type="term" value="F:ADP-ribose diphosphatase activity"/>
    <property type="evidence" value="ECO:0007669"/>
    <property type="project" value="TreeGrafter"/>
</dbReference>
<dbReference type="PRINTS" id="PR01356">
    <property type="entry name" value="GFGPROTEIN"/>
</dbReference>
<name>A0A8T0WZY6_PANVG</name>
<dbReference type="Pfam" id="PF18290">
    <property type="entry name" value="Nudix_hydro"/>
    <property type="match status" value="1"/>
</dbReference>
<dbReference type="InterPro" id="IPR015797">
    <property type="entry name" value="NUDIX_hydrolase-like_dom_sf"/>
</dbReference>
<keyword evidence="6" id="KW-1185">Reference proteome</keyword>
<feature type="domain" description="Nudix hydrolase" evidence="4">
    <location>
        <begin position="182"/>
        <end position="316"/>
    </location>
</feature>
<dbReference type="InterPro" id="IPR000086">
    <property type="entry name" value="NUDIX_hydrolase_dom"/>
</dbReference>
<dbReference type="InterPro" id="IPR020084">
    <property type="entry name" value="NUDIX_hydrolase_CS"/>
</dbReference>
<evidence type="ECO:0000313" key="5">
    <source>
        <dbReference type="EMBL" id="KAG2652785.1"/>
    </source>
</evidence>
<dbReference type="OrthoDB" id="447842at2759"/>
<dbReference type="GO" id="GO:0051287">
    <property type="term" value="F:NAD binding"/>
    <property type="evidence" value="ECO:0007669"/>
    <property type="project" value="TreeGrafter"/>
</dbReference>
<evidence type="ECO:0000256" key="2">
    <source>
        <dbReference type="ARBA" id="ARBA00022723"/>
    </source>
</evidence>
<dbReference type="GO" id="GO:0046872">
    <property type="term" value="F:metal ion binding"/>
    <property type="evidence" value="ECO:0007669"/>
    <property type="project" value="UniProtKB-KW"/>
</dbReference>
<dbReference type="Pfam" id="PF00293">
    <property type="entry name" value="NUDIX"/>
    <property type="match status" value="1"/>
</dbReference>
<evidence type="ECO:0000256" key="1">
    <source>
        <dbReference type="ARBA" id="ARBA00005582"/>
    </source>
</evidence>
<dbReference type="GO" id="GO:0035529">
    <property type="term" value="F:NADH pyrophosphatase activity"/>
    <property type="evidence" value="ECO:0007669"/>
    <property type="project" value="TreeGrafter"/>
</dbReference>
<dbReference type="PROSITE" id="PS00893">
    <property type="entry name" value="NUDIX_BOX"/>
    <property type="match status" value="1"/>
</dbReference>
<evidence type="ECO:0000259" key="4">
    <source>
        <dbReference type="PROSITE" id="PS51462"/>
    </source>
</evidence>
<accession>A0A8T0WZY6</accession>
<dbReference type="InterPro" id="IPR003293">
    <property type="entry name" value="Nudix_hydrolase6-like"/>
</dbReference>